<sequence length="85" mass="9403">MAEPSQQHLAEDLEREWVCLFNEPHRAGKRPSAALNDAIDIFLIEVETLLYLVAYEKHSLAGARRPAVAGVEEVSISARCCPSPD</sequence>
<proteinExistence type="predicted"/>
<dbReference type="RefSeq" id="WP_157766702.1">
    <property type="nucleotide sequence ID" value="NZ_FCOC02000023.1"/>
</dbReference>
<organism evidence="1 2">
    <name type="scientific">Caballeronia sordidicola</name>
    <name type="common">Burkholderia sordidicola</name>
    <dbReference type="NCBI Taxonomy" id="196367"/>
    <lineage>
        <taxon>Bacteria</taxon>
        <taxon>Pseudomonadati</taxon>
        <taxon>Pseudomonadota</taxon>
        <taxon>Betaproteobacteria</taxon>
        <taxon>Burkholderiales</taxon>
        <taxon>Burkholderiaceae</taxon>
        <taxon>Caballeronia</taxon>
    </lineage>
</organism>
<gene>
    <name evidence="1" type="ORF">AWB64_05275</name>
</gene>
<protein>
    <submittedName>
        <fullName evidence="1">Uncharacterized protein</fullName>
    </submittedName>
</protein>
<evidence type="ECO:0000313" key="1">
    <source>
        <dbReference type="EMBL" id="SAL50066.1"/>
    </source>
</evidence>
<evidence type="ECO:0000313" key="2">
    <source>
        <dbReference type="Proteomes" id="UP000054893"/>
    </source>
</evidence>
<name>A0A158I0I3_CABSO</name>
<dbReference type="Proteomes" id="UP000054893">
    <property type="component" value="Unassembled WGS sequence"/>
</dbReference>
<dbReference type="AlphaFoldDB" id="A0A158I0I3"/>
<dbReference type="EMBL" id="FCOC02000023">
    <property type="protein sequence ID" value="SAL50066.1"/>
    <property type="molecule type" value="Genomic_DNA"/>
</dbReference>
<reference evidence="1 2" key="1">
    <citation type="submission" date="2016-01" db="EMBL/GenBank/DDBJ databases">
        <authorList>
            <person name="Oliw E.H."/>
        </authorList>
    </citation>
    <scope>NUCLEOTIDE SEQUENCE [LARGE SCALE GENOMIC DNA]</scope>
    <source>
        <strain evidence="1">LMG 22029</strain>
    </source>
</reference>
<accession>A0A158I0I3</accession>